<sequence>MTTDTIGLDADALVAAAREQTGLSDLGDDAILEGLDVLVDAINREANLTEAAQGRWAQQLTATLANRLQVEDWLARHPELLDAPVEKPMFVFGLPRTGTTLTINLLNADPARRSFLRWEAFNSAPPAAAGTLSSDPRYVAEQARLDMSLKYAPHISAIHHEDADSPTECQFAMAPSFCAQYYDSVLHVPSYQKWLFATSYLPAFRYHKRLLQLLQAENGGRWTLKNPWHPLFLDDLTTVYPDAQLVMTHRDPADVVGSACSLVYQVRKMFSADVDPVKVGRSQLRTFDLMIERMLAYRARHGQDAIHDIQYDDQLRDPIGEMRKLYARFDEPFTAEAEAGMTAMLAANPQGKHGKHSYDLADYGLDRAQIHAHFKDYTDRFSIPVKA</sequence>
<gene>
    <name evidence="1" type="ORF">CP98_04261</name>
</gene>
<dbReference type="Gene3D" id="3.40.50.300">
    <property type="entry name" value="P-loop containing nucleotide triphosphate hydrolases"/>
    <property type="match status" value="1"/>
</dbReference>
<dbReference type="eggNOG" id="ENOG502Z88Z">
    <property type="taxonomic scope" value="Bacteria"/>
</dbReference>
<proteinExistence type="predicted"/>
<reference evidence="1 2" key="1">
    <citation type="submission" date="2014-03" db="EMBL/GenBank/DDBJ databases">
        <title>Genome sequence of Sphingobium yanoikuyae B1.</title>
        <authorList>
            <person name="Gan H.M."/>
            <person name="Gan H.Y."/>
            <person name="Savka M.A."/>
        </authorList>
    </citation>
    <scope>NUCLEOTIDE SEQUENCE [LARGE SCALE GENOMIC DNA]</scope>
    <source>
        <strain evidence="1 2">B1</strain>
    </source>
</reference>
<dbReference type="InterPro" id="IPR027417">
    <property type="entry name" value="P-loop_NTPase"/>
</dbReference>
<dbReference type="InterPro" id="IPR052736">
    <property type="entry name" value="Stf3_sulfotransferase"/>
</dbReference>
<evidence type="ECO:0000313" key="2">
    <source>
        <dbReference type="Proteomes" id="UP000028534"/>
    </source>
</evidence>
<comment type="caution">
    <text evidence="1">The sequence shown here is derived from an EMBL/GenBank/DDBJ whole genome shotgun (WGS) entry which is preliminary data.</text>
</comment>
<keyword evidence="1" id="KW-0808">Transferase</keyword>
<dbReference type="PANTHER" id="PTHR36451:SF1">
    <property type="entry name" value="OMEGA-HYDROXY-BETA-DIHYDROMENAQUINONE-9 SULFOTRANSFERASE STF3"/>
    <property type="match status" value="1"/>
</dbReference>
<accession>A0A084EDD7</accession>
<dbReference type="GO" id="GO:0016740">
    <property type="term" value="F:transferase activity"/>
    <property type="evidence" value="ECO:0007669"/>
    <property type="project" value="UniProtKB-KW"/>
</dbReference>
<evidence type="ECO:0000313" key="1">
    <source>
        <dbReference type="EMBL" id="KEZ15979.1"/>
    </source>
</evidence>
<organism evidence="1 2">
    <name type="scientific">Sphingobium yanoikuyae</name>
    <name type="common">Sphingomonas yanoikuyae</name>
    <dbReference type="NCBI Taxonomy" id="13690"/>
    <lineage>
        <taxon>Bacteria</taxon>
        <taxon>Pseudomonadati</taxon>
        <taxon>Pseudomonadota</taxon>
        <taxon>Alphaproteobacteria</taxon>
        <taxon>Sphingomonadales</taxon>
        <taxon>Sphingomonadaceae</taxon>
        <taxon>Sphingobium</taxon>
    </lineage>
</organism>
<dbReference type="Proteomes" id="UP000028534">
    <property type="component" value="Unassembled WGS sequence"/>
</dbReference>
<dbReference type="EMBL" id="JGVR01000036">
    <property type="protein sequence ID" value="KEZ15979.1"/>
    <property type="molecule type" value="Genomic_DNA"/>
</dbReference>
<dbReference type="PATRIC" id="fig|13690.10.peg.4385"/>
<dbReference type="AlphaFoldDB" id="A0A084EDD7"/>
<dbReference type="Pfam" id="PF13469">
    <property type="entry name" value="Sulfotransfer_3"/>
    <property type="match status" value="1"/>
</dbReference>
<dbReference type="SUPFAM" id="SSF52540">
    <property type="entry name" value="P-loop containing nucleoside triphosphate hydrolases"/>
    <property type="match status" value="1"/>
</dbReference>
<dbReference type="RefSeq" id="WP_037521963.1">
    <property type="nucleotide sequence ID" value="NZ_JGVR01000036.1"/>
</dbReference>
<dbReference type="PANTHER" id="PTHR36451">
    <property type="entry name" value="PAPS-DEPENDENT SULFOTRANSFERASE STF3"/>
    <property type="match status" value="1"/>
</dbReference>
<dbReference type="STRING" id="13690.AX777_21145"/>
<name>A0A084EDD7_SPHYA</name>
<protein>
    <submittedName>
        <fullName evidence="1">Sulfotransferase family protein</fullName>
    </submittedName>
</protein>